<evidence type="ECO:0000256" key="1">
    <source>
        <dbReference type="SAM" id="MobiDB-lite"/>
    </source>
</evidence>
<sequence length="192" mass="20099">MRRAARDLLLAGPIRPEDGGALGTALCALVSALVTAARWNAAAGHRQQAAASQAAELAWRAYQESSPVRQLTAAASTLPPAVRARHAATATTALPEHLRGAVTPAGIALLAGTLAEAEHAGHHPQSLIIRAVTSRELDTATDPAHVLTWRIRRLADLPAPTRTAPRTATGHARRTNPAPADDAHGRPRPSRT</sequence>
<organism evidence="2 3">
    <name type="scientific">Streptodolium elevatio</name>
    <dbReference type="NCBI Taxonomy" id="3157996"/>
    <lineage>
        <taxon>Bacteria</taxon>
        <taxon>Bacillati</taxon>
        <taxon>Actinomycetota</taxon>
        <taxon>Actinomycetes</taxon>
        <taxon>Kitasatosporales</taxon>
        <taxon>Streptomycetaceae</taxon>
        <taxon>Streptodolium</taxon>
    </lineage>
</organism>
<name>A0ABV3DPW6_9ACTN</name>
<protein>
    <submittedName>
        <fullName evidence="2">Uncharacterized protein</fullName>
    </submittedName>
</protein>
<comment type="caution">
    <text evidence="2">The sequence shown here is derived from an EMBL/GenBank/DDBJ whole genome shotgun (WGS) entry which is preliminary data.</text>
</comment>
<accession>A0ABV3DPW6</accession>
<feature type="region of interest" description="Disordered" evidence="1">
    <location>
        <begin position="158"/>
        <end position="192"/>
    </location>
</feature>
<feature type="compositionally biased region" description="Low complexity" evidence="1">
    <location>
        <begin position="158"/>
        <end position="170"/>
    </location>
</feature>
<reference evidence="2 3" key="1">
    <citation type="submission" date="2024-06" db="EMBL/GenBank/DDBJ databases">
        <title>The Natural Products Discovery Center: Release of the First 8490 Sequenced Strains for Exploring Actinobacteria Biosynthetic Diversity.</title>
        <authorList>
            <person name="Kalkreuter E."/>
            <person name="Kautsar S.A."/>
            <person name="Yang D."/>
            <person name="Bader C.D."/>
            <person name="Teijaro C.N."/>
            <person name="Fluegel L."/>
            <person name="Davis C.M."/>
            <person name="Simpson J.R."/>
            <person name="Lauterbach L."/>
            <person name="Steele A.D."/>
            <person name="Gui C."/>
            <person name="Meng S."/>
            <person name="Li G."/>
            <person name="Viehrig K."/>
            <person name="Ye F."/>
            <person name="Su P."/>
            <person name="Kiefer A.F."/>
            <person name="Nichols A."/>
            <person name="Cepeda A.J."/>
            <person name="Yan W."/>
            <person name="Fan B."/>
            <person name="Jiang Y."/>
            <person name="Adhikari A."/>
            <person name="Zheng C.-J."/>
            <person name="Schuster L."/>
            <person name="Cowan T.M."/>
            <person name="Smanski M.J."/>
            <person name="Chevrette M.G."/>
            <person name="De Carvalho L.P.S."/>
            <person name="Shen B."/>
        </authorList>
    </citation>
    <scope>NUCLEOTIDE SEQUENCE [LARGE SCALE GENOMIC DNA]</scope>
    <source>
        <strain evidence="2 3">NPDC048946</strain>
    </source>
</reference>
<dbReference type="EMBL" id="JBEZFP010000100">
    <property type="protein sequence ID" value="MEU8137801.1"/>
    <property type="molecule type" value="Genomic_DNA"/>
</dbReference>
<evidence type="ECO:0000313" key="3">
    <source>
        <dbReference type="Proteomes" id="UP001551482"/>
    </source>
</evidence>
<dbReference type="RefSeq" id="WP_358360237.1">
    <property type="nucleotide sequence ID" value="NZ_JBEZFP010000100.1"/>
</dbReference>
<evidence type="ECO:0000313" key="2">
    <source>
        <dbReference type="EMBL" id="MEU8137801.1"/>
    </source>
</evidence>
<gene>
    <name evidence="2" type="ORF">AB0C36_30340</name>
</gene>
<dbReference type="Proteomes" id="UP001551482">
    <property type="component" value="Unassembled WGS sequence"/>
</dbReference>
<keyword evidence="3" id="KW-1185">Reference proteome</keyword>
<proteinExistence type="predicted"/>